<dbReference type="EMBL" id="PREU01000012">
    <property type="protein sequence ID" value="PPA73824.1"/>
    <property type="molecule type" value="Genomic_DNA"/>
</dbReference>
<organism evidence="1 2">
    <name type="scientific">Achromobacter spanius</name>
    <dbReference type="NCBI Taxonomy" id="217203"/>
    <lineage>
        <taxon>Bacteria</taxon>
        <taxon>Pseudomonadati</taxon>
        <taxon>Pseudomonadota</taxon>
        <taxon>Betaproteobacteria</taxon>
        <taxon>Burkholderiales</taxon>
        <taxon>Alcaligenaceae</taxon>
        <taxon>Achromobacter</taxon>
    </lineage>
</organism>
<sequence>MQALIANGHVVEIGGAGDKPYLWLTRVHLPPEGDKALILVTRSDRSAADLAIHDSATGEITIAAKTATQGNAYSAHIGISLSSLAGDRYLMVVEDAIGIGGAAISRLLSKGIREATKLGSKAFLYRHPDNTFNRDGTPKTLKGSYKIEVMGHPSLDFEYELNNGELKDIEVVDATVTGQNYDGYNATSFRSKTIRLKPLNTLSVKAHDVIKGVCKRAVQQQMDQVRIKFADTEGVDHTVVLDPRSAGMLNEDRFIKRELIDGFVNRLSTATAEINVEIRDRILAKL</sequence>
<dbReference type="Proteomes" id="UP000239990">
    <property type="component" value="Unassembled WGS sequence"/>
</dbReference>
<name>A0A2S5GLK2_9BURK</name>
<accession>A0A2S5GLK2</accession>
<comment type="caution">
    <text evidence="1">The sequence shown here is derived from an EMBL/GenBank/DDBJ whole genome shotgun (WGS) entry which is preliminary data.</text>
</comment>
<evidence type="ECO:0000313" key="1">
    <source>
        <dbReference type="EMBL" id="PPA73824.1"/>
    </source>
</evidence>
<dbReference type="AlphaFoldDB" id="A0A2S5GLK2"/>
<proteinExistence type="predicted"/>
<evidence type="ECO:0000313" key="2">
    <source>
        <dbReference type="Proteomes" id="UP000239990"/>
    </source>
</evidence>
<gene>
    <name evidence="1" type="ORF">C4E15_22650</name>
</gene>
<protein>
    <submittedName>
        <fullName evidence="1">Uncharacterized protein</fullName>
    </submittedName>
</protein>
<reference evidence="1 2" key="1">
    <citation type="submission" date="2018-02" db="EMBL/GenBank/DDBJ databases">
        <title>Draft Genome of Achromobacter spanius stain 6.</title>
        <authorList>
            <person name="Gunasekera T.S."/>
            <person name="Radwan O."/>
            <person name="Ruiz O.N."/>
        </authorList>
    </citation>
    <scope>NUCLEOTIDE SEQUENCE [LARGE SCALE GENOMIC DNA]</scope>
    <source>
        <strain evidence="1 2">6</strain>
    </source>
</reference>